<dbReference type="AlphaFoldDB" id="A0A699WYN7"/>
<feature type="non-terminal residue" evidence="2">
    <location>
        <position position="73"/>
    </location>
</feature>
<comment type="caution">
    <text evidence="2">The sequence shown here is derived from an EMBL/GenBank/DDBJ whole genome shotgun (WGS) entry which is preliminary data.</text>
</comment>
<evidence type="ECO:0000256" key="1">
    <source>
        <dbReference type="SAM" id="MobiDB-lite"/>
    </source>
</evidence>
<accession>A0A699WYN7</accession>
<gene>
    <name evidence="2" type="ORF">Tci_924258</name>
</gene>
<feature type="non-terminal residue" evidence="2">
    <location>
        <position position="1"/>
    </location>
</feature>
<evidence type="ECO:0000313" key="2">
    <source>
        <dbReference type="EMBL" id="GFD52289.1"/>
    </source>
</evidence>
<name>A0A699WYN7_TANCI</name>
<feature type="compositionally biased region" description="Low complexity" evidence="1">
    <location>
        <begin position="11"/>
        <end position="23"/>
    </location>
</feature>
<protein>
    <submittedName>
        <fullName evidence="2">Uncharacterized protein</fullName>
    </submittedName>
</protein>
<sequence length="73" mass="7744">AQPGGGRRDSAAGVAAAAGQLAGRRGGGPHDSAVHALRAGHDEFVWRVGQPNEPWGPGLWPHRRWGRDYRGGR</sequence>
<organism evidence="2">
    <name type="scientific">Tanacetum cinerariifolium</name>
    <name type="common">Dalmatian daisy</name>
    <name type="synonym">Chrysanthemum cinerariifolium</name>
    <dbReference type="NCBI Taxonomy" id="118510"/>
    <lineage>
        <taxon>Eukaryota</taxon>
        <taxon>Viridiplantae</taxon>
        <taxon>Streptophyta</taxon>
        <taxon>Embryophyta</taxon>
        <taxon>Tracheophyta</taxon>
        <taxon>Spermatophyta</taxon>
        <taxon>Magnoliopsida</taxon>
        <taxon>eudicotyledons</taxon>
        <taxon>Gunneridae</taxon>
        <taxon>Pentapetalae</taxon>
        <taxon>asterids</taxon>
        <taxon>campanulids</taxon>
        <taxon>Asterales</taxon>
        <taxon>Asteraceae</taxon>
        <taxon>Asteroideae</taxon>
        <taxon>Anthemideae</taxon>
        <taxon>Anthemidinae</taxon>
        <taxon>Tanacetum</taxon>
    </lineage>
</organism>
<feature type="region of interest" description="Disordered" evidence="1">
    <location>
        <begin position="51"/>
        <end position="73"/>
    </location>
</feature>
<proteinExistence type="predicted"/>
<feature type="region of interest" description="Disordered" evidence="1">
    <location>
        <begin position="1"/>
        <end position="33"/>
    </location>
</feature>
<feature type="compositionally biased region" description="Basic and acidic residues" evidence="1">
    <location>
        <begin position="1"/>
        <end position="10"/>
    </location>
</feature>
<reference evidence="2" key="1">
    <citation type="journal article" date="2019" name="Sci. Rep.">
        <title>Draft genome of Tanacetum cinerariifolium, the natural source of mosquito coil.</title>
        <authorList>
            <person name="Yamashiro T."/>
            <person name="Shiraishi A."/>
            <person name="Satake H."/>
            <person name="Nakayama K."/>
        </authorList>
    </citation>
    <scope>NUCLEOTIDE SEQUENCE</scope>
</reference>
<dbReference type="EMBL" id="BKCJ011780452">
    <property type="protein sequence ID" value="GFD52289.1"/>
    <property type="molecule type" value="Genomic_DNA"/>
</dbReference>